<gene>
    <name evidence="2" type="ORF">GCM10023330_01090</name>
</gene>
<dbReference type="Proteomes" id="UP001501433">
    <property type="component" value="Unassembled WGS sequence"/>
</dbReference>
<keyword evidence="1" id="KW-0812">Transmembrane</keyword>
<organism evidence="2 3">
    <name type="scientific">Litoribaculum gwangyangense</name>
    <dbReference type="NCBI Taxonomy" id="1130722"/>
    <lineage>
        <taxon>Bacteria</taxon>
        <taxon>Pseudomonadati</taxon>
        <taxon>Bacteroidota</taxon>
        <taxon>Flavobacteriia</taxon>
        <taxon>Flavobacteriales</taxon>
        <taxon>Flavobacteriaceae</taxon>
        <taxon>Litoribaculum</taxon>
    </lineage>
</organism>
<keyword evidence="1" id="KW-1133">Transmembrane helix</keyword>
<dbReference type="InterPro" id="IPR029377">
    <property type="entry name" value="TMEM220"/>
</dbReference>
<keyword evidence="1" id="KW-0472">Membrane</keyword>
<dbReference type="PANTHER" id="PTHR34262">
    <property type="entry name" value="TRANSMEMBRANE PROTEIN 220"/>
    <property type="match status" value="1"/>
</dbReference>
<reference evidence="3" key="1">
    <citation type="journal article" date="2019" name="Int. J. Syst. Evol. Microbiol.">
        <title>The Global Catalogue of Microorganisms (GCM) 10K type strain sequencing project: providing services to taxonomists for standard genome sequencing and annotation.</title>
        <authorList>
            <consortium name="The Broad Institute Genomics Platform"/>
            <consortium name="The Broad Institute Genome Sequencing Center for Infectious Disease"/>
            <person name="Wu L."/>
            <person name="Ma J."/>
        </authorList>
    </citation>
    <scope>NUCLEOTIDE SEQUENCE [LARGE SCALE GENOMIC DNA]</scope>
    <source>
        <strain evidence="3">JCM 18325</strain>
    </source>
</reference>
<sequence length="130" mass="15247">MIVDLLNLDIKQTKMKKFINILLFVLFALFAVFQLNDPDPLHWFLIYGCVALISFIAIFKKLPKPLILVVVLGILIYSEFYVQYFFEWLQIENKSEVFGEMIYEKPYLEGTREFLGLVLAAIALMFQLKN</sequence>
<keyword evidence="3" id="KW-1185">Reference proteome</keyword>
<dbReference type="PANTHER" id="PTHR34262:SF1">
    <property type="entry name" value="TRANSMEMBRANE PROTEIN 220"/>
    <property type="match status" value="1"/>
</dbReference>
<feature type="transmembrane region" description="Helical" evidence="1">
    <location>
        <begin position="18"/>
        <end position="35"/>
    </location>
</feature>
<feature type="transmembrane region" description="Helical" evidence="1">
    <location>
        <begin position="66"/>
        <end position="86"/>
    </location>
</feature>
<protein>
    <recommendedName>
        <fullName evidence="4">Transmembrane family 220, helix</fullName>
    </recommendedName>
</protein>
<evidence type="ECO:0000313" key="2">
    <source>
        <dbReference type="EMBL" id="GAA4799547.1"/>
    </source>
</evidence>
<accession>A0ABP9BTU4</accession>
<dbReference type="EMBL" id="BAABJW010000001">
    <property type="protein sequence ID" value="GAA4799547.1"/>
    <property type="molecule type" value="Genomic_DNA"/>
</dbReference>
<evidence type="ECO:0000256" key="1">
    <source>
        <dbReference type="SAM" id="Phobius"/>
    </source>
</evidence>
<name>A0ABP9BTU4_9FLAO</name>
<comment type="caution">
    <text evidence="2">The sequence shown here is derived from an EMBL/GenBank/DDBJ whole genome shotgun (WGS) entry which is preliminary data.</text>
</comment>
<proteinExistence type="predicted"/>
<evidence type="ECO:0008006" key="4">
    <source>
        <dbReference type="Google" id="ProtNLM"/>
    </source>
</evidence>
<dbReference type="Pfam" id="PF15071">
    <property type="entry name" value="TMEM220"/>
    <property type="match status" value="1"/>
</dbReference>
<evidence type="ECO:0000313" key="3">
    <source>
        <dbReference type="Proteomes" id="UP001501433"/>
    </source>
</evidence>
<feature type="transmembrane region" description="Helical" evidence="1">
    <location>
        <begin position="41"/>
        <end position="59"/>
    </location>
</feature>